<evidence type="ECO:0000259" key="1">
    <source>
        <dbReference type="PROSITE" id="PS50097"/>
    </source>
</evidence>
<reference evidence="2 3" key="1">
    <citation type="submission" date="2024-04" db="EMBL/GenBank/DDBJ databases">
        <authorList>
            <person name="Rising A."/>
            <person name="Reimegard J."/>
            <person name="Sonavane S."/>
            <person name="Akerstrom W."/>
            <person name="Nylinder S."/>
            <person name="Hedman E."/>
            <person name="Kallberg Y."/>
        </authorList>
    </citation>
    <scope>NUCLEOTIDE SEQUENCE [LARGE SCALE GENOMIC DNA]</scope>
</reference>
<organism evidence="2 3">
    <name type="scientific">Larinioides sclopetarius</name>
    <dbReference type="NCBI Taxonomy" id="280406"/>
    <lineage>
        <taxon>Eukaryota</taxon>
        <taxon>Metazoa</taxon>
        <taxon>Ecdysozoa</taxon>
        <taxon>Arthropoda</taxon>
        <taxon>Chelicerata</taxon>
        <taxon>Arachnida</taxon>
        <taxon>Araneae</taxon>
        <taxon>Araneomorphae</taxon>
        <taxon>Entelegynae</taxon>
        <taxon>Araneoidea</taxon>
        <taxon>Araneidae</taxon>
        <taxon>Larinioides</taxon>
    </lineage>
</organism>
<dbReference type="AlphaFoldDB" id="A0AAV1Z2C9"/>
<dbReference type="PROSITE" id="PS50097">
    <property type="entry name" value="BTB"/>
    <property type="match status" value="1"/>
</dbReference>
<dbReference type="InterPro" id="IPR000210">
    <property type="entry name" value="BTB/POZ_dom"/>
</dbReference>
<accession>A0AAV1Z2C9</accession>
<dbReference type="PANTHER" id="PTHR45632">
    <property type="entry name" value="LD33804P"/>
    <property type="match status" value="1"/>
</dbReference>
<dbReference type="SUPFAM" id="SSF54695">
    <property type="entry name" value="POZ domain"/>
    <property type="match status" value="1"/>
</dbReference>
<feature type="domain" description="BTB" evidence="1">
    <location>
        <begin position="2"/>
        <end position="65"/>
    </location>
</feature>
<dbReference type="CDD" id="cd14733">
    <property type="entry name" value="BACK"/>
    <property type="match status" value="1"/>
</dbReference>
<name>A0AAV1Z2C9_9ARAC</name>
<dbReference type="Proteomes" id="UP001497382">
    <property type="component" value="Unassembled WGS sequence"/>
</dbReference>
<dbReference type="Gene3D" id="1.25.40.420">
    <property type="match status" value="1"/>
</dbReference>
<protein>
    <recommendedName>
        <fullName evidence="1">BTB domain-containing protein</fullName>
    </recommendedName>
</protein>
<keyword evidence="3" id="KW-1185">Reference proteome</keyword>
<sequence length="218" mass="25375">MTDFVIKVEDYVFHVQRDLITYYSVVLREFLNKNATNKITMINVEPEVLKIILHYMYTTHLKVNCQNMVEVYTAAENLRIKEIMAKCIQIMRSSDPRAHIYKYTASGILGLDCARYDSLLMILRNFEECIAEKEFLNLEVEQICEIFTAVGLDTTNMKIKSFYDLFLAGLKWIDFSQTERLQYAVSVMGCVPFKRMSNQELHQCFSPPFAKYVAILPG</sequence>
<dbReference type="CDD" id="cd18186">
    <property type="entry name" value="BTB_POZ_ZBTB_KLHL-like"/>
    <property type="match status" value="1"/>
</dbReference>
<dbReference type="InterPro" id="IPR011333">
    <property type="entry name" value="SKP1/BTB/POZ_sf"/>
</dbReference>
<dbReference type="Pfam" id="PF07707">
    <property type="entry name" value="BACK"/>
    <property type="match status" value="1"/>
</dbReference>
<evidence type="ECO:0000313" key="2">
    <source>
        <dbReference type="EMBL" id="CAL1265698.1"/>
    </source>
</evidence>
<comment type="caution">
    <text evidence="2">The sequence shown here is derived from an EMBL/GenBank/DDBJ whole genome shotgun (WGS) entry which is preliminary data.</text>
</comment>
<dbReference type="InterPro" id="IPR011705">
    <property type="entry name" value="BACK"/>
</dbReference>
<feature type="non-terminal residue" evidence="2">
    <location>
        <position position="218"/>
    </location>
</feature>
<dbReference type="Gene3D" id="3.30.710.10">
    <property type="entry name" value="Potassium Channel Kv1.1, Chain A"/>
    <property type="match status" value="1"/>
</dbReference>
<proteinExistence type="predicted"/>
<dbReference type="EMBL" id="CAXIEN010000018">
    <property type="protein sequence ID" value="CAL1265698.1"/>
    <property type="molecule type" value="Genomic_DNA"/>
</dbReference>
<dbReference type="PANTHER" id="PTHR45632:SF17">
    <property type="entry name" value="KELCH-LIKE PROTEIN 31"/>
    <property type="match status" value="1"/>
</dbReference>
<evidence type="ECO:0000313" key="3">
    <source>
        <dbReference type="Proteomes" id="UP001497382"/>
    </source>
</evidence>
<dbReference type="SMART" id="SM00225">
    <property type="entry name" value="BTB"/>
    <property type="match status" value="1"/>
</dbReference>
<dbReference type="Pfam" id="PF00651">
    <property type="entry name" value="BTB"/>
    <property type="match status" value="1"/>
</dbReference>
<gene>
    <name evidence="2" type="ORF">LARSCL_LOCUS2687</name>
</gene>